<dbReference type="InterPro" id="IPR036875">
    <property type="entry name" value="Znf_CCHC_sf"/>
</dbReference>
<feature type="domain" description="CCHC-type" evidence="1">
    <location>
        <begin position="271"/>
        <end position="287"/>
    </location>
</feature>
<name>A0A368QT20_SETIT</name>
<dbReference type="InterPro" id="IPR001878">
    <property type="entry name" value="Znf_CCHC"/>
</dbReference>
<dbReference type="AlphaFoldDB" id="A0A368QT20"/>
<dbReference type="GO" id="GO:0003676">
    <property type="term" value="F:nucleic acid binding"/>
    <property type="evidence" value="ECO:0007669"/>
    <property type="project" value="InterPro"/>
</dbReference>
<dbReference type="Gene3D" id="4.10.60.10">
    <property type="entry name" value="Zinc finger, CCHC-type"/>
    <property type="match status" value="1"/>
</dbReference>
<feature type="domain" description="CCHC-type" evidence="1">
    <location>
        <begin position="252"/>
        <end position="268"/>
    </location>
</feature>
<dbReference type="OrthoDB" id="696760at2759"/>
<protein>
    <recommendedName>
        <fullName evidence="1">CCHC-type domain-containing protein</fullName>
    </recommendedName>
</protein>
<evidence type="ECO:0000259" key="1">
    <source>
        <dbReference type="SMART" id="SM00343"/>
    </source>
</evidence>
<dbReference type="PANTHER" id="PTHR33075:SF10">
    <property type="entry name" value="DUF4283 DOMAIN-CONTAINING PROTEIN"/>
    <property type="match status" value="1"/>
</dbReference>
<gene>
    <name evidence="2" type="ORF">SETIT_4G111200v2</name>
</gene>
<evidence type="ECO:0000313" key="2">
    <source>
        <dbReference type="EMBL" id="RCV21109.1"/>
    </source>
</evidence>
<dbReference type="EMBL" id="CM003531">
    <property type="protein sequence ID" value="RCV21109.1"/>
    <property type="molecule type" value="Genomic_DNA"/>
</dbReference>
<reference evidence="2" key="1">
    <citation type="journal article" date="2012" name="Nat. Biotechnol.">
        <title>Reference genome sequence of the model plant Setaria.</title>
        <authorList>
            <person name="Bennetzen J.L."/>
            <person name="Schmutz J."/>
            <person name="Wang H."/>
            <person name="Percifield R."/>
            <person name="Hawkins J."/>
            <person name="Pontaroli A.C."/>
            <person name="Estep M."/>
            <person name="Feng L."/>
            <person name="Vaughn J.N."/>
            <person name="Grimwood J."/>
            <person name="Jenkins J."/>
            <person name="Barry K."/>
            <person name="Lindquist E."/>
            <person name="Hellsten U."/>
            <person name="Deshpande S."/>
            <person name="Wang X."/>
            <person name="Wu X."/>
            <person name="Mitros T."/>
            <person name="Triplett J."/>
            <person name="Yang X."/>
            <person name="Ye C.Y."/>
            <person name="Mauro-Herrera M."/>
            <person name="Wang L."/>
            <person name="Li P."/>
            <person name="Sharma M."/>
            <person name="Sharma R."/>
            <person name="Ronald P.C."/>
            <person name="Panaud O."/>
            <person name="Kellogg E.A."/>
            <person name="Brutnell T.P."/>
            <person name="Doust A.N."/>
            <person name="Tuskan G.A."/>
            <person name="Rokhsar D."/>
            <person name="Devos K.M."/>
        </authorList>
    </citation>
    <scope>NUCLEOTIDE SEQUENCE [LARGE SCALE GENOMIC DNA]</scope>
    <source>
        <strain evidence="2">Yugu1</strain>
    </source>
</reference>
<dbReference type="GO" id="GO:0008270">
    <property type="term" value="F:zinc ion binding"/>
    <property type="evidence" value="ECO:0007669"/>
    <property type="project" value="InterPro"/>
</dbReference>
<dbReference type="SUPFAM" id="SSF57756">
    <property type="entry name" value="Retrovirus zinc finger-like domains"/>
    <property type="match status" value="1"/>
</dbReference>
<sequence length="301" mass="33912">MDLPEELVGKLDLAPGIRFREEVCQLFGSPVHHPSSNVDGSFFLLATFGRYTFRLTPTSVSFALASCLGGSPNGFHVEFLNEHHFRFSISCKKVGFLVYALRRFIDSSFDVYFHLWNNSVAYWEKEKRLWEEEQGKRRAMKASSFGKKVRFAKKLVQDSPVAKHRPQSFAVGDLNVPIHHNSAFVACSGFSRRDVQVNHVFGRLHTDLGCSSGSLHVHQSEAKSTEESYVNTIVRNSKFKGEQQLESANEVFCSKCLGLGHVSGLCRSLIRCKACLKFGHWAKRCLTKSNLPSTLTFKLLS</sequence>
<reference evidence="2" key="2">
    <citation type="submission" date="2015-07" db="EMBL/GenBank/DDBJ databases">
        <authorList>
            <person name="Noorani M."/>
        </authorList>
    </citation>
    <scope>NUCLEOTIDE SEQUENCE</scope>
    <source>
        <strain evidence="2">Yugu1</strain>
    </source>
</reference>
<dbReference type="PANTHER" id="PTHR33075">
    <property type="entry name" value="OS02G0499800 PROTEIN"/>
    <property type="match status" value="1"/>
</dbReference>
<accession>A0A368QT20</accession>
<organism evidence="2">
    <name type="scientific">Setaria italica</name>
    <name type="common">Foxtail millet</name>
    <name type="synonym">Panicum italicum</name>
    <dbReference type="NCBI Taxonomy" id="4555"/>
    <lineage>
        <taxon>Eukaryota</taxon>
        <taxon>Viridiplantae</taxon>
        <taxon>Streptophyta</taxon>
        <taxon>Embryophyta</taxon>
        <taxon>Tracheophyta</taxon>
        <taxon>Spermatophyta</taxon>
        <taxon>Magnoliopsida</taxon>
        <taxon>Liliopsida</taxon>
        <taxon>Poales</taxon>
        <taxon>Poaceae</taxon>
        <taxon>PACMAD clade</taxon>
        <taxon>Panicoideae</taxon>
        <taxon>Panicodae</taxon>
        <taxon>Paniceae</taxon>
        <taxon>Cenchrinae</taxon>
        <taxon>Setaria</taxon>
    </lineage>
</organism>
<proteinExistence type="predicted"/>
<dbReference type="SMART" id="SM00343">
    <property type="entry name" value="ZnF_C2HC"/>
    <property type="match status" value="2"/>
</dbReference>